<organism evidence="2 3">
    <name type="scientific">Megasphaera elsdenii</name>
    <dbReference type="NCBI Taxonomy" id="907"/>
    <lineage>
        <taxon>Bacteria</taxon>
        <taxon>Bacillati</taxon>
        <taxon>Bacillota</taxon>
        <taxon>Negativicutes</taxon>
        <taxon>Veillonellales</taxon>
        <taxon>Veillonellaceae</taxon>
        <taxon>Megasphaera</taxon>
    </lineage>
</organism>
<gene>
    <name evidence="2" type="ORF">HG933_10910</name>
</gene>
<dbReference type="Proteomes" id="UP000536773">
    <property type="component" value="Unassembled WGS sequence"/>
</dbReference>
<dbReference type="EMBL" id="JABBJH010000023">
    <property type="protein sequence ID" value="NMK39865.1"/>
    <property type="molecule type" value="Genomic_DNA"/>
</dbReference>
<reference evidence="2 3" key="1">
    <citation type="submission" date="2020-04" db="EMBL/GenBank/DDBJ databases">
        <authorList>
            <person name="Hitch T.C.A."/>
            <person name="Wylensek D."/>
            <person name="Clavel T."/>
        </authorList>
    </citation>
    <scope>NUCLEOTIDE SEQUENCE [LARGE SCALE GENOMIC DNA]</scope>
    <source>
        <strain evidence="2 3">WCA-386-APC-2A</strain>
    </source>
</reference>
<dbReference type="Pfam" id="PF06114">
    <property type="entry name" value="Peptidase_M78"/>
    <property type="match status" value="1"/>
</dbReference>
<evidence type="ECO:0000313" key="3">
    <source>
        <dbReference type="Proteomes" id="UP000536773"/>
    </source>
</evidence>
<dbReference type="InterPro" id="IPR010359">
    <property type="entry name" value="IrrE_HExxH"/>
</dbReference>
<evidence type="ECO:0000259" key="1">
    <source>
        <dbReference type="Pfam" id="PF06114"/>
    </source>
</evidence>
<accession>A0A848EX20</accession>
<comment type="caution">
    <text evidence="2">The sequence shown here is derived from an EMBL/GenBank/DDBJ whole genome shotgun (WGS) entry which is preliminary data.</text>
</comment>
<dbReference type="Gene3D" id="1.10.10.2910">
    <property type="match status" value="1"/>
</dbReference>
<proteinExistence type="predicted"/>
<sequence>MDKGEHKEKCIAEIDQLYESVMRFNTQRDFLEYMGELRKFPYLAPYNAMMVKVQKPGSAFVATLDTWQKVYHRRPKPGARPLVILRRFGPISFVYELDDTEGKKMPQEVISKYILHPFHSDTLIDETKLQTLISSLLKEGIRYREENYGTYYGGQIQWNATNVARLSHTSKSNVDIISHYCITVNKNQSPAEKFATIIHELGHYFCGHLNREKIEYIPIRTNLSKETKEFEAETVCWVVCERLNLSHQSVPYLHGYLNPDGKVPDISLDAILRAVGRIESMIKGINKPRKNLKVTLSKEADSALERTFPGFKQAIPVHFTDSKSYDYVLRIPRERGKADFLIVKYISKERQWTCLYRFQMDSAWLHVIEGNFTHHRHRELLIYIHNGSGHILSYRVLAYVHNQVHPILAGDSIPQGDIRVEGNRLIVSSGHLDSIYTWSKEKGFLCFDCEQELVPEIDANTIRLQYAISDDKKIELYMNGEGYPSMKSIELHIGQKLQLQRIHRGPHERILGGGQCLQSISRHEYVAQSVGDASFQIIPKGYDWKHAVKFHVKVLPQNPVKELRFEDMQKELSIRKKKSIKEQIKKFLRNHNIIYV</sequence>
<dbReference type="AlphaFoldDB" id="A0A848EX20"/>
<name>A0A848EX20_MEGEL</name>
<protein>
    <submittedName>
        <fullName evidence="2">ImmA/IrrE family metallo-endopeptidase</fullName>
    </submittedName>
</protein>
<evidence type="ECO:0000313" key="2">
    <source>
        <dbReference type="EMBL" id="NMK39865.1"/>
    </source>
</evidence>
<dbReference type="RefSeq" id="WP_169013939.1">
    <property type="nucleotide sequence ID" value="NZ_JABBJH010000023.1"/>
</dbReference>
<feature type="domain" description="IrrE N-terminal-like" evidence="1">
    <location>
        <begin position="171"/>
        <end position="233"/>
    </location>
</feature>